<dbReference type="InterPro" id="IPR039356">
    <property type="entry name" value="YfbR/HDDC2"/>
</dbReference>
<comment type="subunit">
    <text evidence="4">Homodimer.</text>
</comment>
<evidence type="ECO:0000256" key="1">
    <source>
        <dbReference type="ARBA" id="ARBA00001638"/>
    </source>
</evidence>
<dbReference type="GO" id="GO:0005737">
    <property type="term" value="C:cytoplasm"/>
    <property type="evidence" value="ECO:0007669"/>
    <property type="project" value="TreeGrafter"/>
</dbReference>
<accession>A0A494XIL8</accession>
<evidence type="ECO:0000256" key="4">
    <source>
        <dbReference type="ARBA" id="ARBA00011738"/>
    </source>
</evidence>
<comment type="cofactor">
    <cofactor evidence="2">
        <name>Mn(2+)</name>
        <dbReference type="ChEBI" id="CHEBI:29035"/>
    </cofactor>
</comment>
<dbReference type="Proteomes" id="UP000280434">
    <property type="component" value="Unassembled WGS sequence"/>
</dbReference>
<keyword evidence="10" id="KW-1185">Reference proteome</keyword>
<sequence>MVEKVLAAVRLAERLKYTLRHSWLSDGRHESVAEHSWRMSLMALLVAPHLDANVDVEKLLKMVIVHDLVEAIAGDIPVFDVVNDSTMRILKRKREDDAMKQIFEMLPEINGEEVERLWREFETSSSIEAKVAKALDKLEAQIQHNEAPLATWLDVERNLMHSLEAYTSFDTFLDGIRSIVVDEAKSKIAESGSR</sequence>
<evidence type="ECO:0000313" key="10">
    <source>
        <dbReference type="Proteomes" id="UP000280434"/>
    </source>
</evidence>
<gene>
    <name evidence="9" type="ORF">D7S89_13000</name>
</gene>
<feature type="domain" description="HD/PDEase" evidence="8">
    <location>
        <begin position="28"/>
        <end position="150"/>
    </location>
</feature>
<organism evidence="9 10">
    <name type="scientific">Trinickia fusca</name>
    <dbReference type="NCBI Taxonomy" id="2419777"/>
    <lineage>
        <taxon>Bacteria</taxon>
        <taxon>Pseudomonadati</taxon>
        <taxon>Pseudomonadota</taxon>
        <taxon>Betaproteobacteria</taxon>
        <taxon>Burkholderiales</taxon>
        <taxon>Burkholderiaceae</taxon>
        <taxon>Trinickia</taxon>
    </lineage>
</organism>
<keyword evidence="6" id="KW-0479">Metal-binding</keyword>
<comment type="caution">
    <text evidence="9">The sequence shown here is derived from an EMBL/GenBank/DDBJ whole genome shotgun (WGS) entry which is preliminary data.</text>
</comment>
<evidence type="ECO:0000256" key="5">
    <source>
        <dbReference type="ARBA" id="ARBA00012964"/>
    </source>
</evidence>
<dbReference type="PANTHER" id="PTHR11845:SF13">
    <property type="entry name" value="5'-DEOXYNUCLEOTIDASE HDDC2"/>
    <property type="match status" value="1"/>
</dbReference>
<name>A0A494XIL8_9BURK</name>
<comment type="catalytic activity">
    <reaction evidence="1">
        <text>a 2'-deoxyribonucleoside 5'-phosphate + H2O = a 2'-deoxyribonucleoside + phosphate</text>
        <dbReference type="Rhea" id="RHEA:36167"/>
        <dbReference type="ChEBI" id="CHEBI:15377"/>
        <dbReference type="ChEBI" id="CHEBI:18274"/>
        <dbReference type="ChEBI" id="CHEBI:43474"/>
        <dbReference type="ChEBI" id="CHEBI:65317"/>
        <dbReference type="EC" id="3.1.3.89"/>
    </reaction>
</comment>
<evidence type="ECO:0000256" key="6">
    <source>
        <dbReference type="ARBA" id="ARBA00022723"/>
    </source>
</evidence>
<dbReference type="InterPro" id="IPR006674">
    <property type="entry name" value="HD_domain"/>
</dbReference>
<reference evidence="9 10" key="1">
    <citation type="submission" date="2018-10" db="EMBL/GenBank/DDBJ databases">
        <title>Paraburkholderia sp. 7MK8-2, isolated from soil.</title>
        <authorList>
            <person name="Gao Z.-H."/>
            <person name="Qiu L.-H."/>
        </authorList>
    </citation>
    <scope>NUCLEOTIDE SEQUENCE [LARGE SCALE GENOMIC DNA]</scope>
    <source>
        <strain evidence="9 10">7MK8-2</strain>
    </source>
</reference>
<keyword evidence="7" id="KW-0378">Hydrolase</keyword>
<evidence type="ECO:0000256" key="3">
    <source>
        <dbReference type="ARBA" id="ARBA00001941"/>
    </source>
</evidence>
<evidence type="ECO:0000256" key="7">
    <source>
        <dbReference type="ARBA" id="ARBA00022801"/>
    </source>
</evidence>
<dbReference type="SUPFAM" id="SSF109604">
    <property type="entry name" value="HD-domain/PDEase-like"/>
    <property type="match status" value="1"/>
</dbReference>
<dbReference type="Pfam" id="PF13023">
    <property type="entry name" value="HD_3"/>
    <property type="match status" value="1"/>
</dbReference>
<evidence type="ECO:0000256" key="2">
    <source>
        <dbReference type="ARBA" id="ARBA00001936"/>
    </source>
</evidence>
<comment type="cofactor">
    <cofactor evidence="3">
        <name>Co(2+)</name>
        <dbReference type="ChEBI" id="CHEBI:48828"/>
    </cofactor>
</comment>
<dbReference type="AlphaFoldDB" id="A0A494XIL8"/>
<dbReference type="PANTHER" id="PTHR11845">
    <property type="entry name" value="5'-DEOXYNUCLEOTIDASE HDDC2"/>
    <property type="match status" value="1"/>
</dbReference>
<dbReference type="OrthoDB" id="9796032at2"/>
<evidence type="ECO:0000313" key="9">
    <source>
        <dbReference type="EMBL" id="RKP48476.1"/>
    </source>
</evidence>
<dbReference type="EC" id="3.1.3.89" evidence="5"/>
<evidence type="ECO:0000259" key="8">
    <source>
        <dbReference type="SMART" id="SM00471"/>
    </source>
</evidence>
<proteinExistence type="predicted"/>
<dbReference type="InterPro" id="IPR003607">
    <property type="entry name" value="HD/PDEase_dom"/>
</dbReference>
<dbReference type="SMART" id="SM00471">
    <property type="entry name" value="HDc"/>
    <property type="match status" value="1"/>
</dbReference>
<dbReference type="Gene3D" id="1.10.3210.10">
    <property type="entry name" value="Hypothetical protein af1432"/>
    <property type="match status" value="1"/>
</dbReference>
<dbReference type="EMBL" id="RBZV01000004">
    <property type="protein sequence ID" value="RKP48476.1"/>
    <property type="molecule type" value="Genomic_DNA"/>
</dbReference>
<dbReference type="GO" id="GO:0046872">
    <property type="term" value="F:metal ion binding"/>
    <property type="evidence" value="ECO:0007669"/>
    <property type="project" value="UniProtKB-KW"/>
</dbReference>
<dbReference type="GO" id="GO:0002953">
    <property type="term" value="F:5'-deoxynucleotidase activity"/>
    <property type="evidence" value="ECO:0007669"/>
    <property type="project" value="UniProtKB-EC"/>
</dbReference>
<protein>
    <recommendedName>
        <fullName evidence="5">5'-deoxynucleotidase</fullName>
        <ecNumber evidence="5">3.1.3.89</ecNumber>
    </recommendedName>
</protein>